<dbReference type="InterPro" id="IPR013520">
    <property type="entry name" value="Ribonucl_H"/>
</dbReference>
<dbReference type="GO" id="GO:0016787">
    <property type="term" value="F:hydrolase activity"/>
    <property type="evidence" value="ECO:0007669"/>
    <property type="project" value="UniProtKB-KW"/>
</dbReference>
<evidence type="ECO:0000313" key="7">
    <source>
        <dbReference type="EMBL" id="KAL3777791.1"/>
    </source>
</evidence>
<keyword evidence="3" id="KW-0378">Hydrolase</keyword>
<evidence type="ECO:0000256" key="3">
    <source>
        <dbReference type="ARBA" id="ARBA00022801"/>
    </source>
</evidence>
<dbReference type="AlphaFoldDB" id="A0ABD3NRP7"/>
<dbReference type="GO" id="GO:0004518">
    <property type="term" value="F:nuclease activity"/>
    <property type="evidence" value="ECO:0007669"/>
    <property type="project" value="UniProtKB-KW"/>
</dbReference>
<organism evidence="7 8">
    <name type="scientific">Cyclotella atomus</name>
    <dbReference type="NCBI Taxonomy" id="382360"/>
    <lineage>
        <taxon>Eukaryota</taxon>
        <taxon>Sar</taxon>
        <taxon>Stramenopiles</taxon>
        <taxon>Ochrophyta</taxon>
        <taxon>Bacillariophyta</taxon>
        <taxon>Coscinodiscophyceae</taxon>
        <taxon>Thalassiosirophycidae</taxon>
        <taxon>Stephanodiscales</taxon>
        <taxon>Stephanodiscaceae</taxon>
        <taxon>Cyclotella</taxon>
    </lineage>
</organism>
<dbReference type="SMART" id="SM00479">
    <property type="entry name" value="EXOIII"/>
    <property type="match status" value="1"/>
</dbReference>
<evidence type="ECO:0000256" key="1">
    <source>
        <dbReference type="ARBA" id="ARBA00022552"/>
    </source>
</evidence>
<proteinExistence type="predicted"/>
<comment type="caution">
    <text evidence="7">The sequence shown here is derived from an EMBL/GenBank/DDBJ whole genome shotgun (WGS) entry which is preliminary data.</text>
</comment>
<accession>A0ABD3NRP7</accession>
<evidence type="ECO:0000259" key="6">
    <source>
        <dbReference type="SMART" id="SM00479"/>
    </source>
</evidence>
<evidence type="ECO:0000256" key="5">
    <source>
        <dbReference type="SAM" id="MobiDB-lite"/>
    </source>
</evidence>
<dbReference type="PANTHER" id="PTHR12801:SF45">
    <property type="entry name" value="RNA EXONUCLEASE 4"/>
    <property type="match status" value="1"/>
</dbReference>
<dbReference type="InterPro" id="IPR047021">
    <property type="entry name" value="REXO1/3/4-like"/>
</dbReference>
<dbReference type="PANTHER" id="PTHR12801">
    <property type="entry name" value="RNA EXONUCLEASE REXO1 / RECO3 FAMILY MEMBER-RELATED"/>
    <property type="match status" value="1"/>
</dbReference>
<evidence type="ECO:0000313" key="8">
    <source>
        <dbReference type="Proteomes" id="UP001530400"/>
    </source>
</evidence>
<keyword evidence="1" id="KW-0698">rRNA processing</keyword>
<keyword evidence="2" id="KW-0540">Nuclease</keyword>
<dbReference type="InterPro" id="IPR012337">
    <property type="entry name" value="RNaseH-like_sf"/>
</dbReference>
<dbReference type="GO" id="GO:0006364">
    <property type="term" value="P:rRNA processing"/>
    <property type="evidence" value="ECO:0007669"/>
    <property type="project" value="UniProtKB-KW"/>
</dbReference>
<feature type="domain" description="Exonuclease" evidence="6">
    <location>
        <begin position="123"/>
        <end position="294"/>
    </location>
</feature>
<sequence length="321" mass="35981">MCRPQATPNLPSITSDQLTAASASKPNKKTRRSPKANSKQTRSRRRPSTISKSDESTDSSCTLPTVSSNGSLDCSLDTSMDSSSSSHHHNSPPRKSRRCPRKSKQATPKQVQITELTPQEKSRYIALDAEMVGILDTRGRPSSALARISLVDWNGESIFDSYVKVTQPIVDYRTFVSGITSEHILGENALPILEVRRIVGELIHDKIVIGHGLKNDFKALGLTHPWYLIRDSAKYLPFMKTCPTTGEWIAKKLKTLALDKLGMIIQCEGEAHDPMEDAVAALELYKKHRVKWERVVEWKMERTRGIESEMLLVSNCSFEVY</sequence>
<dbReference type="InterPro" id="IPR036397">
    <property type="entry name" value="RNaseH_sf"/>
</dbReference>
<feature type="compositionally biased region" description="Basic residues" evidence="5">
    <location>
        <begin position="86"/>
        <end position="104"/>
    </location>
</feature>
<feature type="compositionally biased region" description="Polar residues" evidence="5">
    <location>
        <begin position="58"/>
        <end position="70"/>
    </location>
</feature>
<dbReference type="Gene3D" id="3.30.420.10">
    <property type="entry name" value="Ribonuclease H-like superfamily/Ribonuclease H"/>
    <property type="match status" value="1"/>
</dbReference>
<gene>
    <name evidence="7" type="ORF">ACHAWO_005818</name>
</gene>
<comment type="function">
    <text evidence="4">Exoribonuclease involved in ribosome biosynthesis. Involved in the processing of ITS1, the internal transcribed spacer localized between the 18S and 5.8S rRNAs.</text>
</comment>
<evidence type="ECO:0000256" key="2">
    <source>
        <dbReference type="ARBA" id="ARBA00022722"/>
    </source>
</evidence>
<name>A0ABD3NRP7_9STRA</name>
<dbReference type="SUPFAM" id="SSF53098">
    <property type="entry name" value="Ribonuclease H-like"/>
    <property type="match status" value="1"/>
</dbReference>
<keyword evidence="8" id="KW-1185">Reference proteome</keyword>
<feature type="compositionally biased region" description="Low complexity" evidence="5">
    <location>
        <begin position="71"/>
        <end position="85"/>
    </location>
</feature>
<dbReference type="EMBL" id="JALLPJ020001027">
    <property type="protein sequence ID" value="KAL3777791.1"/>
    <property type="molecule type" value="Genomic_DNA"/>
</dbReference>
<dbReference type="Proteomes" id="UP001530400">
    <property type="component" value="Unassembled WGS sequence"/>
</dbReference>
<feature type="compositionally biased region" description="Polar residues" evidence="5">
    <location>
        <begin position="1"/>
        <end position="25"/>
    </location>
</feature>
<evidence type="ECO:0000256" key="4">
    <source>
        <dbReference type="ARBA" id="ARBA00025599"/>
    </source>
</evidence>
<protein>
    <recommendedName>
        <fullName evidence="6">Exonuclease domain-containing protein</fullName>
    </recommendedName>
</protein>
<dbReference type="Pfam" id="PF00929">
    <property type="entry name" value="RNase_T"/>
    <property type="match status" value="1"/>
</dbReference>
<feature type="region of interest" description="Disordered" evidence="5">
    <location>
        <begin position="1"/>
        <end position="110"/>
    </location>
</feature>
<reference evidence="7 8" key="1">
    <citation type="submission" date="2024-10" db="EMBL/GenBank/DDBJ databases">
        <title>Updated reference genomes for cyclostephanoid diatoms.</title>
        <authorList>
            <person name="Roberts W.R."/>
            <person name="Alverson A.J."/>
        </authorList>
    </citation>
    <scope>NUCLEOTIDE SEQUENCE [LARGE SCALE GENOMIC DNA]</scope>
    <source>
        <strain evidence="7 8">AJA010-31</strain>
    </source>
</reference>